<evidence type="ECO:0000313" key="2">
    <source>
        <dbReference type="Proteomes" id="UP001159427"/>
    </source>
</evidence>
<accession>A0ABN8MBT7</accession>
<keyword evidence="2" id="KW-1185">Reference proteome</keyword>
<feature type="non-terminal residue" evidence="1">
    <location>
        <position position="1"/>
    </location>
</feature>
<gene>
    <name evidence="1" type="ORF">PEVE_00028995</name>
</gene>
<proteinExistence type="predicted"/>
<reference evidence="1 2" key="1">
    <citation type="submission" date="2022-05" db="EMBL/GenBank/DDBJ databases">
        <authorList>
            <consortium name="Genoscope - CEA"/>
            <person name="William W."/>
        </authorList>
    </citation>
    <scope>NUCLEOTIDE SEQUENCE [LARGE SCALE GENOMIC DNA]</scope>
</reference>
<dbReference type="EMBL" id="CALNXI010000403">
    <property type="protein sequence ID" value="CAH3026404.1"/>
    <property type="molecule type" value="Genomic_DNA"/>
</dbReference>
<sequence>SAHLTGRLGLTGRHHEQQTVKKWTVPRGVTQQVLGMMWRGDFVLAEPMSLNWRAMAATAWSLHLLPATPADPLPVKVKWQAGLLLVLQEASTENKETTTST</sequence>
<comment type="caution">
    <text evidence="1">The sequence shown here is derived from an EMBL/GenBank/DDBJ whole genome shotgun (WGS) entry which is preliminary data.</text>
</comment>
<protein>
    <submittedName>
        <fullName evidence="1">Uncharacterized protein</fullName>
    </submittedName>
</protein>
<organism evidence="1 2">
    <name type="scientific">Porites evermanni</name>
    <dbReference type="NCBI Taxonomy" id="104178"/>
    <lineage>
        <taxon>Eukaryota</taxon>
        <taxon>Metazoa</taxon>
        <taxon>Cnidaria</taxon>
        <taxon>Anthozoa</taxon>
        <taxon>Hexacorallia</taxon>
        <taxon>Scleractinia</taxon>
        <taxon>Fungiina</taxon>
        <taxon>Poritidae</taxon>
        <taxon>Porites</taxon>
    </lineage>
</organism>
<name>A0ABN8MBT7_9CNID</name>
<evidence type="ECO:0000313" key="1">
    <source>
        <dbReference type="EMBL" id="CAH3026404.1"/>
    </source>
</evidence>
<dbReference type="Proteomes" id="UP001159427">
    <property type="component" value="Unassembled WGS sequence"/>
</dbReference>